<keyword evidence="1" id="KW-1133">Transmembrane helix</keyword>
<feature type="transmembrane region" description="Helical" evidence="1">
    <location>
        <begin position="169"/>
        <end position="187"/>
    </location>
</feature>
<dbReference type="KEGG" id="cts:Ctha_0804"/>
<protein>
    <submittedName>
        <fullName evidence="2">Uncharacterized protein</fullName>
    </submittedName>
</protein>
<evidence type="ECO:0000256" key="1">
    <source>
        <dbReference type="SAM" id="Phobius"/>
    </source>
</evidence>
<dbReference type="OrthoDB" id="1522169at2"/>
<proteinExistence type="predicted"/>
<feature type="transmembrane region" description="Helical" evidence="1">
    <location>
        <begin position="90"/>
        <end position="113"/>
    </location>
</feature>
<reference evidence="2 3" key="1">
    <citation type="submission" date="2008-06" db="EMBL/GenBank/DDBJ databases">
        <title>Complete sequence of Chloroherpeton thalassium ATCC 35110.</title>
        <authorList>
            <consortium name="US DOE Joint Genome Institute"/>
            <person name="Lucas S."/>
            <person name="Copeland A."/>
            <person name="Lapidus A."/>
            <person name="Glavina del Rio T."/>
            <person name="Dalin E."/>
            <person name="Tice H."/>
            <person name="Bruce D."/>
            <person name="Goodwin L."/>
            <person name="Pitluck S."/>
            <person name="Schmutz J."/>
            <person name="Larimer F."/>
            <person name="Land M."/>
            <person name="Hauser L."/>
            <person name="Kyrpides N."/>
            <person name="Mikhailova N."/>
            <person name="Liu Z."/>
            <person name="Li T."/>
            <person name="Zhao F."/>
            <person name="Overmann J."/>
            <person name="Bryant D.A."/>
            <person name="Richardson P."/>
        </authorList>
    </citation>
    <scope>NUCLEOTIDE SEQUENCE [LARGE SCALE GENOMIC DNA]</scope>
    <source>
        <strain evidence="3">ATCC 35110 / GB-78</strain>
    </source>
</reference>
<dbReference type="Proteomes" id="UP000001208">
    <property type="component" value="Chromosome"/>
</dbReference>
<keyword evidence="3" id="KW-1185">Reference proteome</keyword>
<feature type="transmembrane region" description="Helical" evidence="1">
    <location>
        <begin position="120"/>
        <end position="138"/>
    </location>
</feature>
<accession>B3QWQ8</accession>
<dbReference type="HOGENOM" id="CLU_379343_0_0_10"/>
<keyword evidence="1" id="KW-0472">Membrane</keyword>
<dbReference type="STRING" id="517418.Ctha_0804"/>
<organism evidence="2 3">
    <name type="scientific">Chloroherpeton thalassium (strain ATCC 35110 / GB-78)</name>
    <dbReference type="NCBI Taxonomy" id="517418"/>
    <lineage>
        <taxon>Bacteria</taxon>
        <taxon>Pseudomonadati</taxon>
        <taxon>Chlorobiota</taxon>
        <taxon>Chlorobiia</taxon>
        <taxon>Chlorobiales</taxon>
        <taxon>Chloroherpetonaceae</taxon>
        <taxon>Chloroherpeton</taxon>
    </lineage>
</organism>
<evidence type="ECO:0000313" key="2">
    <source>
        <dbReference type="EMBL" id="ACF13272.1"/>
    </source>
</evidence>
<feature type="transmembrane region" description="Helical" evidence="1">
    <location>
        <begin position="29"/>
        <end position="48"/>
    </location>
</feature>
<sequence length="730" mass="82844">MTPSRIAIAFVALLTLVLSRTPLLNLLGYECSFVLGIALPPTIGLLWLAKQSNALQKWRASLLLIVLPPFAMLLNMLFVRNCDYFEGLVFYILGPAMGSLFAFSLAVAIRSVLEKWQKTAFLLIWLLLLLVPILHRLYASPQIYFFNHFFGFFAGTIYDKTIVLDARYFIFRFETLLFSSAFFLIAFRDRISSFPKNELFSKILQRFPAWAFLALPLLILGLLLAGRNESFGIISSHQAIKKTLAPIDSAGLWFASPTLPLQKRKYYEKRLRHELQDLQRIIGMATLPKVHIFIYPNSATKKRFTGADQTEFTKIWLNEIHITEEAFERSIRHELVHILFGAYGIPHLGLSTSIGILEGVAVALETPDISWRQHDYAAALFKLDMAPKHPEKLLGAFGFWTGLGSMSYTLMGSLVQFLLEKYGMEKFKQAYAWAAFEEVYQKSPEKLISEWKAWLQEVPISQALENDVRYRFSRKSIFETECPHTVARSLREAWAAFEEKNYPLAKSLYQTALDMTEGKNPTAIHGLLAAKIYGAANGFGSPQNAFAEADSLAEKLEKTLPARFTIASARLWTGFGQKEIAVRELEKIYSEKLFFSYSLAAAIRISLAETEFDFKSISSLLCAEEKIFLLQTALDSAQTSTQKSLVAYLLGVELYEISRYEEVLHLLLPLAPFSKPEIEFHRQWLILNAAQQTGRKDLAENAAARAQQISEKLSGTAAKQRFVSERLRLY</sequence>
<keyword evidence="1" id="KW-0812">Transmembrane</keyword>
<dbReference type="RefSeq" id="WP_012499356.1">
    <property type="nucleotide sequence ID" value="NC_011026.1"/>
</dbReference>
<feature type="transmembrane region" description="Helical" evidence="1">
    <location>
        <begin position="60"/>
        <end position="78"/>
    </location>
</feature>
<dbReference type="EMBL" id="CP001100">
    <property type="protein sequence ID" value="ACF13272.1"/>
    <property type="molecule type" value="Genomic_DNA"/>
</dbReference>
<feature type="transmembrane region" description="Helical" evidence="1">
    <location>
        <begin position="207"/>
        <end position="226"/>
    </location>
</feature>
<dbReference type="eggNOG" id="COG0457">
    <property type="taxonomic scope" value="Bacteria"/>
</dbReference>
<dbReference type="AlphaFoldDB" id="B3QWQ8"/>
<name>B3QWQ8_CHLT3</name>
<gene>
    <name evidence="2" type="ordered locus">Ctha_0804</name>
</gene>
<evidence type="ECO:0000313" key="3">
    <source>
        <dbReference type="Proteomes" id="UP000001208"/>
    </source>
</evidence>